<evidence type="ECO:0000313" key="3">
    <source>
        <dbReference type="Proteomes" id="UP000296469"/>
    </source>
</evidence>
<dbReference type="SUPFAM" id="SSF55961">
    <property type="entry name" value="Bet v1-like"/>
    <property type="match status" value="1"/>
</dbReference>
<dbReference type="EMBL" id="CP039291">
    <property type="protein sequence ID" value="QCB93111.1"/>
    <property type="molecule type" value="Genomic_DNA"/>
</dbReference>
<feature type="compositionally biased region" description="Low complexity" evidence="1">
    <location>
        <begin position="173"/>
        <end position="185"/>
    </location>
</feature>
<evidence type="ECO:0000313" key="2">
    <source>
        <dbReference type="EMBL" id="QCB93111.1"/>
    </source>
</evidence>
<accession>A0A4P7SHF1</accession>
<proteinExistence type="predicted"/>
<reference evidence="2 3" key="1">
    <citation type="submission" date="2019-04" db="EMBL/GenBank/DDBJ databases">
        <title>Isolation and identification of Cellulomonas shaoxiangyii sp. Nov. isolated from feces of the Tibetan antelopes (Pantholops hodgsonii) in the Qinghai-Tibet plateau of China.</title>
        <authorList>
            <person name="Tian Z."/>
        </authorList>
    </citation>
    <scope>NUCLEOTIDE SEQUENCE [LARGE SCALE GENOMIC DNA]</scope>
    <source>
        <strain evidence="2 3">Z28</strain>
    </source>
</reference>
<dbReference type="OrthoDB" id="3266819at2"/>
<name>A0A4P7SHF1_9CELL</name>
<gene>
    <name evidence="2" type="ORF">E5225_05640</name>
</gene>
<protein>
    <submittedName>
        <fullName evidence="2">DUF2505 domain-containing protein</fullName>
    </submittedName>
</protein>
<evidence type="ECO:0000256" key="1">
    <source>
        <dbReference type="SAM" id="MobiDB-lite"/>
    </source>
</evidence>
<dbReference type="Pfam" id="PF10698">
    <property type="entry name" value="DUF2505"/>
    <property type="match status" value="1"/>
</dbReference>
<dbReference type="RefSeq" id="WP_135973480.1">
    <property type="nucleotide sequence ID" value="NZ_CP039291.1"/>
</dbReference>
<dbReference type="Proteomes" id="UP000296469">
    <property type="component" value="Chromosome"/>
</dbReference>
<dbReference type="InterPro" id="IPR019639">
    <property type="entry name" value="DUF2505"/>
</dbReference>
<sequence>MRLHVTHELPADAADVGRMLADPAYVDAKMRASGAEERQVHVTGTPPGAFTVTTRRALPTQQIPANLAGVVGARIEVRQVEAWEAADADGGRTGTVVVEIVGAPVRVTGRTALTVAGAGASTLTYEGDVRAALPLFAAPVEEATAQAVRAALDAEAAAARSWLSPGRVEQAEPLGDGPAAGAPPA</sequence>
<organism evidence="2 3">
    <name type="scientific">Cellulomonas shaoxiangyii</name>
    <dbReference type="NCBI Taxonomy" id="2566013"/>
    <lineage>
        <taxon>Bacteria</taxon>
        <taxon>Bacillati</taxon>
        <taxon>Actinomycetota</taxon>
        <taxon>Actinomycetes</taxon>
        <taxon>Micrococcales</taxon>
        <taxon>Cellulomonadaceae</taxon>
        <taxon>Cellulomonas</taxon>
    </lineage>
</organism>
<dbReference type="AlphaFoldDB" id="A0A4P7SHF1"/>
<feature type="region of interest" description="Disordered" evidence="1">
    <location>
        <begin position="163"/>
        <end position="185"/>
    </location>
</feature>
<keyword evidence="3" id="KW-1185">Reference proteome</keyword>
<dbReference type="KEGG" id="celz:E5225_05640"/>